<keyword evidence="4" id="KW-1003">Cell membrane</keyword>
<dbReference type="RefSeq" id="WP_349218181.1">
    <property type="nucleotide sequence ID" value="NZ_JBBMFD010000003.1"/>
</dbReference>
<keyword evidence="5 8" id="KW-0812">Transmembrane</keyword>
<keyword evidence="10" id="KW-1185">Reference proteome</keyword>
<dbReference type="PANTHER" id="PTHR21716">
    <property type="entry name" value="TRANSMEMBRANE PROTEIN"/>
    <property type="match status" value="1"/>
</dbReference>
<evidence type="ECO:0000256" key="7">
    <source>
        <dbReference type="ARBA" id="ARBA00023136"/>
    </source>
</evidence>
<evidence type="ECO:0000256" key="3">
    <source>
        <dbReference type="ARBA" id="ARBA00022448"/>
    </source>
</evidence>
<dbReference type="InterPro" id="IPR002549">
    <property type="entry name" value="AI-2E-like"/>
</dbReference>
<reference evidence="9 10" key="1">
    <citation type="submission" date="2024-03" db="EMBL/GenBank/DDBJ databases">
        <title>Human intestinal bacterial collection.</title>
        <authorList>
            <person name="Pauvert C."/>
            <person name="Hitch T.C.A."/>
            <person name="Clavel T."/>
        </authorList>
    </citation>
    <scope>NUCLEOTIDE SEQUENCE [LARGE SCALE GENOMIC DNA]</scope>
    <source>
        <strain evidence="9 10">CLA-JM-H44</strain>
    </source>
</reference>
<comment type="subcellular location">
    <subcellularLocation>
        <location evidence="1">Cell membrane</location>
        <topology evidence="1">Multi-pass membrane protein</topology>
    </subcellularLocation>
</comment>
<organism evidence="9 10">
    <name type="scientific">Solibaculum intestinale</name>
    <dbReference type="NCBI Taxonomy" id="3133165"/>
    <lineage>
        <taxon>Bacteria</taxon>
        <taxon>Bacillati</taxon>
        <taxon>Bacillota</taxon>
        <taxon>Clostridia</taxon>
        <taxon>Eubacteriales</taxon>
        <taxon>Oscillospiraceae</taxon>
        <taxon>Solibaculum</taxon>
    </lineage>
</organism>
<feature type="transmembrane region" description="Helical" evidence="8">
    <location>
        <begin position="46"/>
        <end position="67"/>
    </location>
</feature>
<comment type="caution">
    <text evidence="9">The sequence shown here is derived from an EMBL/GenBank/DDBJ whole genome shotgun (WGS) entry which is preliminary data.</text>
</comment>
<feature type="transmembrane region" description="Helical" evidence="8">
    <location>
        <begin position="292"/>
        <end position="313"/>
    </location>
</feature>
<feature type="transmembrane region" description="Helical" evidence="8">
    <location>
        <begin position="243"/>
        <end position="261"/>
    </location>
</feature>
<comment type="similarity">
    <text evidence="2">Belongs to the autoinducer-2 exporter (AI-2E) (TC 2.A.86) family.</text>
</comment>
<sequence length="386" mass="42724">MKFNFKGRYFIISLYALGVLVAYTLFSSLLDNMPVFLGYLGNFMGILTPVIYGFVLAFILNPMVKFFERVSAKALDKKKPHPRINRGLAIAVAFLVLLIVVVGVVALLVPQLVTSLSDLAANIPGYYDTAEKWVLKLLDDFHISEDQMHMVQEYWDQIINDLVNWLKGFIPVLGNAAFGVAMGIKDLFFGIFISIYMLLSKDLFARQTKKILYAVSKKTIADRIIELTRQTNKVFTGFLSGKILDSMIIGAICFLFMALFGLPYAPLISVIITVFNMIPMFGPFIGAIPSILLILLVDPWQALIFTVFIILLQQADGNFIGPKILGESTGLSGFWVIVAILVGGGLWGVVGMIIGVPALAVIYALVRTGVERLLKKKGMPTDTNDY</sequence>
<gene>
    <name evidence="9" type="ORF">WMO26_03585</name>
</gene>
<name>A0ABV1DXY7_9FIRM</name>
<evidence type="ECO:0000256" key="4">
    <source>
        <dbReference type="ARBA" id="ARBA00022475"/>
    </source>
</evidence>
<feature type="transmembrane region" description="Helical" evidence="8">
    <location>
        <begin position="267"/>
        <end position="285"/>
    </location>
</feature>
<dbReference type="Proteomes" id="UP001489509">
    <property type="component" value="Unassembled WGS sequence"/>
</dbReference>
<evidence type="ECO:0000313" key="10">
    <source>
        <dbReference type="Proteomes" id="UP001489509"/>
    </source>
</evidence>
<keyword evidence="7 8" id="KW-0472">Membrane</keyword>
<feature type="transmembrane region" description="Helical" evidence="8">
    <location>
        <begin position="88"/>
        <end position="109"/>
    </location>
</feature>
<dbReference type="Pfam" id="PF01594">
    <property type="entry name" value="AI-2E_transport"/>
    <property type="match status" value="1"/>
</dbReference>
<evidence type="ECO:0000256" key="1">
    <source>
        <dbReference type="ARBA" id="ARBA00004651"/>
    </source>
</evidence>
<evidence type="ECO:0000313" key="9">
    <source>
        <dbReference type="EMBL" id="MEQ2439906.1"/>
    </source>
</evidence>
<protein>
    <submittedName>
        <fullName evidence="9">AI-2E family transporter</fullName>
    </submittedName>
</protein>
<feature type="transmembrane region" description="Helical" evidence="8">
    <location>
        <begin position="7"/>
        <end position="26"/>
    </location>
</feature>
<evidence type="ECO:0000256" key="5">
    <source>
        <dbReference type="ARBA" id="ARBA00022692"/>
    </source>
</evidence>
<keyword evidence="3" id="KW-0813">Transport</keyword>
<dbReference type="EMBL" id="JBBMFD010000003">
    <property type="protein sequence ID" value="MEQ2439906.1"/>
    <property type="molecule type" value="Genomic_DNA"/>
</dbReference>
<proteinExistence type="inferred from homology"/>
<keyword evidence="6 8" id="KW-1133">Transmembrane helix</keyword>
<evidence type="ECO:0000256" key="6">
    <source>
        <dbReference type="ARBA" id="ARBA00022989"/>
    </source>
</evidence>
<dbReference type="PANTHER" id="PTHR21716:SF53">
    <property type="entry name" value="PERMEASE PERM-RELATED"/>
    <property type="match status" value="1"/>
</dbReference>
<feature type="transmembrane region" description="Helical" evidence="8">
    <location>
        <begin position="333"/>
        <end position="366"/>
    </location>
</feature>
<feature type="transmembrane region" description="Helical" evidence="8">
    <location>
        <begin position="176"/>
        <end position="199"/>
    </location>
</feature>
<evidence type="ECO:0000256" key="2">
    <source>
        <dbReference type="ARBA" id="ARBA00009773"/>
    </source>
</evidence>
<accession>A0ABV1DXY7</accession>
<evidence type="ECO:0000256" key="8">
    <source>
        <dbReference type="SAM" id="Phobius"/>
    </source>
</evidence>